<evidence type="ECO:0000313" key="2">
    <source>
        <dbReference type="WBParaSite" id="Hba_04461"/>
    </source>
</evidence>
<reference evidence="2" key="1">
    <citation type="submission" date="2016-11" db="UniProtKB">
        <authorList>
            <consortium name="WormBaseParasite"/>
        </authorList>
    </citation>
    <scope>IDENTIFICATION</scope>
</reference>
<proteinExistence type="predicted"/>
<sequence length="36" mass="4242">MRTKRTAELFERPKMTVLDNVSAISLDEFWSNAKKQ</sequence>
<dbReference type="WBParaSite" id="Hba_04461">
    <property type="protein sequence ID" value="Hba_04461"/>
    <property type="gene ID" value="Hba_04461"/>
</dbReference>
<evidence type="ECO:0000313" key="1">
    <source>
        <dbReference type="Proteomes" id="UP000095283"/>
    </source>
</evidence>
<keyword evidence="1" id="KW-1185">Reference proteome</keyword>
<dbReference type="AlphaFoldDB" id="A0A1I7WHI7"/>
<name>A0A1I7WHI7_HETBA</name>
<dbReference type="Proteomes" id="UP000095283">
    <property type="component" value="Unplaced"/>
</dbReference>
<organism evidence="1 2">
    <name type="scientific">Heterorhabditis bacteriophora</name>
    <name type="common">Entomopathogenic nematode worm</name>
    <dbReference type="NCBI Taxonomy" id="37862"/>
    <lineage>
        <taxon>Eukaryota</taxon>
        <taxon>Metazoa</taxon>
        <taxon>Ecdysozoa</taxon>
        <taxon>Nematoda</taxon>
        <taxon>Chromadorea</taxon>
        <taxon>Rhabditida</taxon>
        <taxon>Rhabditina</taxon>
        <taxon>Rhabditomorpha</taxon>
        <taxon>Strongyloidea</taxon>
        <taxon>Heterorhabditidae</taxon>
        <taxon>Heterorhabditis</taxon>
    </lineage>
</organism>
<accession>A0A1I7WHI7</accession>
<protein>
    <submittedName>
        <fullName evidence="2">Transcriptional regulator</fullName>
    </submittedName>
</protein>